<dbReference type="PANTHER" id="PTHR43283">
    <property type="entry name" value="BETA-LACTAMASE-RELATED"/>
    <property type="match status" value="1"/>
</dbReference>
<evidence type="ECO:0000313" key="2">
    <source>
        <dbReference type="EMBL" id="MDR6550076.1"/>
    </source>
</evidence>
<feature type="domain" description="Beta-lactamase-related" evidence="1">
    <location>
        <begin position="20"/>
        <end position="333"/>
    </location>
</feature>
<dbReference type="Proteomes" id="UP001267290">
    <property type="component" value="Unassembled WGS sequence"/>
</dbReference>
<proteinExistence type="predicted"/>
<evidence type="ECO:0000313" key="3">
    <source>
        <dbReference type="Proteomes" id="UP001267290"/>
    </source>
</evidence>
<reference evidence="2 3" key="1">
    <citation type="submission" date="2023-07" db="EMBL/GenBank/DDBJ databases">
        <title>Sorghum-associated microbial communities from plants grown in Nebraska, USA.</title>
        <authorList>
            <person name="Schachtman D."/>
        </authorList>
    </citation>
    <scope>NUCLEOTIDE SEQUENCE [LARGE SCALE GENOMIC DNA]</scope>
    <source>
        <strain evidence="2 3">CC258</strain>
    </source>
</reference>
<dbReference type="InterPro" id="IPR001466">
    <property type="entry name" value="Beta-lactam-related"/>
</dbReference>
<organism evidence="2 3">
    <name type="scientific">Paenibacillus qinlingensis</name>
    <dbReference type="NCBI Taxonomy" id="1837343"/>
    <lineage>
        <taxon>Bacteria</taxon>
        <taxon>Bacillati</taxon>
        <taxon>Bacillota</taxon>
        <taxon>Bacilli</taxon>
        <taxon>Bacillales</taxon>
        <taxon>Paenibacillaceae</taxon>
        <taxon>Paenibacillus</taxon>
    </lineage>
</organism>
<comment type="caution">
    <text evidence="2">The sequence shown here is derived from an EMBL/GenBank/DDBJ whole genome shotgun (WGS) entry which is preliminary data.</text>
</comment>
<dbReference type="RefSeq" id="WP_310224436.1">
    <property type="nucleotide sequence ID" value="NZ_JAVDSB010000001.1"/>
</dbReference>
<gene>
    <name evidence="2" type="ORF">J2736_001259</name>
</gene>
<dbReference type="PANTHER" id="PTHR43283:SF7">
    <property type="entry name" value="BETA-LACTAMASE-RELATED DOMAIN-CONTAINING PROTEIN"/>
    <property type="match status" value="1"/>
</dbReference>
<evidence type="ECO:0000259" key="1">
    <source>
        <dbReference type="Pfam" id="PF00144"/>
    </source>
</evidence>
<dbReference type="Gene3D" id="3.40.710.10">
    <property type="entry name" value="DD-peptidase/beta-lactamase superfamily"/>
    <property type="match status" value="1"/>
</dbReference>
<accession>A0ABU1NRG8</accession>
<sequence length="675" mass="76121">MITFEYDEPHHQGMNTQLIDSYANQLMKMNTKALLIMRNNKLIKECYSDDYGPEIPHYTASLAKTIVGGLALAVAVTEGYIAYQDLACTYIPSWQRDPLKSKITIRHLATHTSGLEDTSALDTELSGWKRMFWQKEPSPSALDPITCSLEKAQMMHPPGTKFLYSNPGFGALSYAITVSLQQSPYPNIQALLQEKIFNPLGIPDSEWHIGYNKPFQYNGLDVYGTWGGGEFSPRAILQIARLYLQKGQWGDQTLLNAHVLKPMMAANFHSITQEGFPQGDLLTSSICGFSNHCAIFPNIPDCMFLGAGAGHQVMMVIPSLELIVVRLGNRMIEGKNALFWSEIKEWICDPIQEMLQHQSPFPASEKVRHVTFEPADRIRISGEDSDNWPCTWANDGGLYTSYGDGYGFLPHTEKKLSLGFAEIIGTPQSFEGVNLRTETGEREGDGSSGEKASGLLMVDGVMYMLARNAGNSQLAWSADMGRTWEWGFKFETSFGCPTFVNYGQNYAGAPDDYVYIYSPHGTSAYEEYDHIVLARVNRYQLKHLTEYEYFKGIDDSGTPIWTPLISEMKPVFTFPNHCHRLEAIYHAATQRYWLVSACNHEGGWGIFDSPTPYGPWSTVYFTEYWGLGKTHAYRFPTKWISEDGTQLHLVFSGRRFKSIDYDAMCVRSMTLELID</sequence>
<keyword evidence="3" id="KW-1185">Reference proteome</keyword>
<dbReference type="InterPro" id="IPR050789">
    <property type="entry name" value="Diverse_Enzym_Activities"/>
</dbReference>
<dbReference type="Pfam" id="PF00144">
    <property type="entry name" value="Beta-lactamase"/>
    <property type="match status" value="1"/>
</dbReference>
<dbReference type="EMBL" id="JAVDSB010000001">
    <property type="protein sequence ID" value="MDR6550076.1"/>
    <property type="molecule type" value="Genomic_DNA"/>
</dbReference>
<dbReference type="InterPro" id="IPR012338">
    <property type="entry name" value="Beta-lactam/transpept-like"/>
</dbReference>
<name>A0ABU1NRG8_9BACL</name>
<dbReference type="SUPFAM" id="SSF56601">
    <property type="entry name" value="beta-lactamase/transpeptidase-like"/>
    <property type="match status" value="1"/>
</dbReference>
<protein>
    <submittedName>
        <fullName evidence="2">CubicO group peptidase (Beta-lactamase class C family)</fullName>
    </submittedName>
</protein>